<organism evidence="1 2">
    <name type="scientific">Bacillus songklensis</name>
    <dbReference type="NCBI Taxonomy" id="1069116"/>
    <lineage>
        <taxon>Bacteria</taxon>
        <taxon>Bacillati</taxon>
        <taxon>Bacillota</taxon>
        <taxon>Bacilli</taxon>
        <taxon>Bacillales</taxon>
        <taxon>Bacillaceae</taxon>
        <taxon>Bacillus</taxon>
    </lineage>
</organism>
<keyword evidence="2" id="KW-1185">Reference proteome</keyword>
<dbReference type="SUPFAM" id="SSF55486">
    <property type="entry name" value="Metalloproteases ('zincins'), catalytic domain"/>
    <property type="match status" value="1"/>
</dbReference>
<name>A0ABV8B8T2_9BACI</name>
<dbReference type="Proteomes" id="UP001595752">
    <property type="component" value="Unassembled WGS sequence"/>
</dbReference>
<accession>A0ABV8B8T2</accession>
<evidence type="ECO:0000313" key="2">
    <source>
        <dbReference type="Proteomes" id="UP001595752"/>
    </source>
</evidence>
<comment type="caution">
    <text evidence="1">The sequence shown here is derived from an EMBL/GenBank/DDBJ whole genome shotgun (WGS) entry which is preliminary data.</text>
</comment>
<gene>
    <name evidence="1" type="ORF">ACFOU2_20665</name>
</gene>
<sequence length="209" mass="23849">MKELHVENPDIEKRIQRDVAVAERLWGIGIRTHIHYLSSPYAVKKKEIMKNIGSLQTRKLFRRGQEVSADTNDIHVYYISQSYLKGGKGSGVIGLYYGGIPKIGRGPSYKILSSKKKYNAIFIGNQPEGQYILAHEIGHAFFYNHPLLEGYDPETLGRNQPPQIHHPHQNNLMFSSVPTDSYQPPRIVTRTQRRMALQSGIVKVISKKR</sequence>
<reference evidence="2" key="1">
    <citation type="journal article" date="2019" name="Int. J. Syst. Evol. Microbiol.">
        <title>The Global Catalogue of Microorganisms (GCM) 10K type strain sequencing project: providing services to taxonomists for standard genome sequencing and annotation.</title>
        <authorList>
            <consortium name="The Broad Institute Genomics Platform"/>
            <consortium name="The Broad Institute Genome Sequencing Center for Infectious Disease"/>
            <person name="Wu L."/>
            <person name="Ma J."/>
        </authorList>
    </citation>
    <scope>NUCLEOTIDE SEQUENCE [LARGE SCALE GENOMIC DNA]</scope>
    <source>
        <strain evidence="2">CCUG 61889</strain>
    </source>
</reference>
<proteinExistence type="predicted"/>
<evidence type="ECO:0008006" key="3">
    <source>
        <dbReference type="Google" id="ProtNLM"/>
    </source>
</evidence>
<evidence type="ECO:0000313" key="1">
    <source>
        <dbReference type="EMBL" id="MFC3885754.1"/>
    </source>
</evidence>
<dbReference type="EMBL" id="JBHRZT010000072">
    <property type="protein sequence ID" value="MFC3885754.1"/>
    <property type="molecule type" value="Genomic_DNA"/>
</dbReference>
<protein>
    <recommendedName>
        <fullName evidence="3">IrrE N-terminal-like domain-containing protein</fullName>
    </recommendedName>
</protein>